<keyword evidence="9" id="KW-0175">Coiled coil</keyword>
<dbReference type="SUPFAM" id="SSF55785">
    <property type="entry name" value="PYP-like sensor domain (PAS domain)"/>
    <property type="match status" value="2"/>
</dbReference>
<dbReference type="PANTHER" id="PTHR32071">
    <property type="entry name" value="TRANSCRIPTIONAL REGULATORY PROTEIN"/>
    <property type="match status" value="1"/>
</dbReference>
<keyword evidence="15" id="KW-1185">Reference proteome</keyword>
<dbReference type="PROSITE" id="PS00676">
    <property type="entry name" value="SIGMA54_INTERACT_2"/>
    <property type="match status" value="1"/>
</dbReference>
<dbReference type="SUPFAM" id="SSF46689">
    <property type="entry name" value="Homeodomain-like"/>
    <property type="match status" value="1"/>
</dbReference>
<feature type="domain" description="PAS" evidence="11">
    <location>
        <begin position="240"/>
        <end position="284"/>
    </location>
</feature>
<dbReference type="STRING" id="485916.Dtox_1913"/>
<evidence type="ECO:0000256" key="8">
    <source>
        <dbReference type="PROSITE-ProRule" id="PRU00703"/>
    </source>
</evidence>
<dbReference type="InterPro" id="IPR058031">
    <property type="entry name" value="AAA_lid_NorR"/>
</dbReference>
<dbReference type="PROSITE" id="PS00675">
    <property type="entry name" value="SIGMA54_INTERACT_1"/>
    <property type="match status" value="1"/>
</dbReference>
<dbReference type="GO" id="GO:0006355">
    <property type="term" value="P:regulation of DNA-templated transcription"/>
    <property type="evidence" value="ECO:0007669"/>
    <property type="project" value="InterPro"/>
</dbReference>
<organism evidence="14 15">
    <name type="scientific">Desulfofarcimen acetoxidans (strain ATCC 49208 / DSM 771 / KCTC 5769 / VKM B-1644 / 5575)</name>
    <name type="common">Desulfotomaculum acetoxidans</name>
    <dbReference type="NCBI Taxonomy" id="485916"/>
    <lineage>
        <taxon>Bacteria</taxon>
        <taxon>Bacillati</taxon>
        <taxon>Bacillota</taxon>
        <taxon>Clostridia</taxon>
        <taxon>Eubacteriales</taxon>
        <taxon>Peptococcaceae</taxon>
        <taxon>Desulfofarcimen</taxon>
    </lineage>
</organism>
<dbReference type="GO" id="GO:0005524">
    <property type="term" value="F:ATP binding"/>
    <property type="evidence" value="ECO:0007669"/>
    <property type="project" value="UniProtKB-KW"/>
</dbReference>
<evidence type="ECO:0000256" key="2">
    <source>
        <dbReference type="ARBA" id="ARBA00022797"/>
    </source>
</evidence>
<feature type="domain" description="Sigma-54 factor interaction" evidence="10">
    <location>
        <begin position="384"/>
        <end position="613"/>
    </location>
</feature>
<dbReference type="InterPro" id="IPR013767">
    <property type="entry name" value="PAS_fold"/>
</dbReference>
<feature type="domain" description="PAC" evidence="12">
    <location>
        <begin position="307"/>
        <end position="359"/>
    </location>
</feature>
<keyword evidence="3" id="KW-0067">ATP-binding</keyword>
<dbReference type="Gene3D" id="3.10.580.10">
    <property type="entry name" value="CBS-domain"/>
    <property type="match status" value="1"/>
</dbReference>
<dbReference type="InterPro" id="IPR000644">
    <property type="entry name" value="CBS_dom"/>
</dbReference>
<dbReference type="PROSITE" id="PS50113">
    <property type="entry name" value="PAC"/>
    <property type="match status" value="1"/>
</dbReference>
<evidence type="ECO:0000256" key="3">
    <source>
        <dbReference type="ARBA" id="ARBA00022840"/>
    </source>
</evidence>
<dbReference type="InterPro" id="IPR000014">
    <property type="entry name" value="PAS"/>
</dbReference>
<dbReference type="InterPro" id="IPR025662">
    <property type="entry name" value="Sigma_54_int_dom_ATP-bd_1"/>
</dbReference>
<evidence type="ECO:0000313" key="15">
    <source>
        <dbReference type="Proteomes" id="UP000002217"/>
    </source>
</evidence>
<keyword evidence="1" id="KW-0547">Nucleotide-binding</keyword>
<dbReference type="Pfam" id="PF25601">
    <property type="entry name" value="AAA_lid_14"/>
    <property type="match status" value="1"/>
</dbReference>
<dbReference type="Proteomes" id="UP000002217">
    <property type="component" value="Chromosome"/>
</dbReference>
<dbReference type="InterPro" id="IPR009057">
    <property type="entry name" value="Homeodomain-like_sf"/>
</dbReference>
<name>C8VXU8_DESAS</name>
<evidence type="ECO:0000259" key="13">
    <source>
        <dbReference type="PROSITE" id="PS51371"/>
    </source>
</evidence>
<evidence type="ECO:0000256" key="5">
    <source>
        <dbReference type="ARBA" id="ARBA00023125"/>
    </source>
</evidence>
<dbReference type="FunFam" id="3.40.50.300:FF:000006">
    <property type="entry name" value="DNA-binding transcriptional regulator NtrC"/>
    <property type="match status" value="1"/>
</dbReference>
<dbReference type="InterPro" id="IPR046342">
    <property type="entry name" value="CBS_dom_sf"/>
</dbReference>
<dbReference type="PROSITE" id="PS51371">
    <property type="entry name" value="CBS"/>
    <property type="match status" value="2"/>
</dbReference>
<dbReference type="InterPro" id="IPR002078">
    <property type="entry name" value="Sigma_54_int"/>
</dbReference>
<dbReference type="eggNOG" id="COG3829">
    <property type="taxonomic scope" value="Bacteria"/>
</dbReference>
<dbReference type="PANTHER" id="PTHR32071:SF57">
    <property type="entry name" value="C4-DICARBOXYLATE TRANSPORT TRANSCRIPTIONAL REGULATORY PROTEIN DCTD"/>
    <property type="match status" value="1"/>
</dbReference>
<dbReference type="RefSeq" id="WP_015757459.1">
    <property type="nucleotide sequence ID" value="NC_013216.1"/>
</dbReference>
<evidence type="ECO:0000256" key="9">
    <source>
        <dbReference type="SAM" id="Coils"/>
    </source>
</evidence>
<evidence type="ECO:0000313" key="14">
    <source>
        <dbReference type="EMBL" id="ACV62754.1"/>
    </source>
</evidence>
<dbReference type="Pfam" id="PF00989">
    <property type="entry name" value="PAS"/>
    <property type="match status" value="2"/>
</dbReference>
<dbReference type="SMART" id="SM00116">
    <property type="entry name" value="CBS"/>
    <property type="match status" value="2"/>
</dbReference>
<dbReference type="SMART" id="SM00091">
    <property type="entry name" value="PAS"/>
    <property type="match status" value="2"/>
</dbReference>
<keyword evidence="2" id="KW-0058">Aromatic hydrocarbons catabolism</keyword>
<feature type="domain" description="CBS" evidence="13">
    <location>
        <begin position="70"/>
        <end position="123"/>
    </location>
</feature>
<evidence type="ECO:0000259" key="11">
    <source>
        <dbReference type="PROSITE" id="PS50112"/>
    </source>
</evidence>
<evidence type="ECO:0000259" key="12">
    <source>
        <dbReference type="PROSITE" id="PS50113"/>
    </source>
</evidence>
<evidence type="ECO:0000259" key="10">
    <source>
        <dbReference type="PROSITE" id="PS50045"/>
    </source>
</evidence>
<dbReference type="InterPro" id="IPR035965">
    <property type="entry name" value="PAS-like_dom_sf"/>
</dbReference>
<dbReference type="PROSITE" id="PS00688">
    <property type="entry name" value="SIGMA54_INTERACT_3"/>
    <property type="match status" value="1"/>
</dbReference>
<dbReference type="Pfam" id="PF00571">
    <property type="entry name" value="CBS"/>
    <property type="match status" value="2"/>
</dbReference>
<dbReference type="Pfam" id="PF18024">
    <property type="entry name" value="HTH_50"/>
    <property type="match status" value="1"/>
</dbReference>
<evidence type="ECO:0000256" key="6">
    <source>
        <dbReference type="ARBA" id="ARBA00023163"/>
    </source>
</evidence>
<dbReference type="InterPro" id="IPR025944">
    <property type="entry name" value="Sigma_54_int_dom_CS"/>
</dbReference>
<dbReference type="SUPFAM" id="SSF52540">
    <property type="entry name" value="P-loop containing nucleoside triphosphate hydrolases"/>
    <property type="match status" value="1"/>
</dbReference>
<dbReference type="InterPro" id="IPR025943">
    <property type="entry name" value="Sigma_54_int_dom_ATP-bd_2"/>
</dbReference>
<keyword evidence="6" id="KW-0804">Transcription</keyword>
<evidence type="ECO:0000256" key="7">
    <source>
        <dbReference type="ARBA" id="ARBA00029500"/>
    </source>
</evidence>
<evidence type="ECO:0000256" key="1">
    <source>
        <dbReference type="ARBA" id="ARBA00022741"/>
    </source>
</evidence>
<evidence type="ECO:0000256" key="4">
    <source>
        <dbReference type="ARBA" id="ARBA00023015"/>
    </source>
</evidence>
<dbReference type="Gene3D" id="1.10.8.60">
    <property type="match status" value="1"/>
</dbReference>
<dbReference type="GO" id="GO:0003677">
    <property type="term" value="F:DNA binding"/>
    <property type="evidence" value="ECO:0007669"/>
    <property type="project" value="UniProtKB-KW"/>
</dbReference>
<dbReference type="InterPro" id="IPR000700">
    <property type="entry name" value="PAS-assoc_C"/>
</dbReference>
<dbReference type="HOGENOM" id="CLU_000445_8_1_9"/>
<feature type="domain" description="CBS" evidence="13">
    <location>
        <begin position="7"/>
        <end position="62"/>
    </location>
</feature>
<proteinExistence type="predicted"/>
<keyword evidence="5" id="KW-0238">DNA-binding</keyword>
<keyword evidence="4" id="KW-0805">Transcription regulation</keyword>
<dbReference type="InterPro" id="IPR027417">
    <property type="entry name" value="P-loop_NTPase"/>
</dbReference>
<dbReference type="Gene3D" id="3.30.450.20">
    <property type="entry name" value="PAS domain"/>
    <property type="match status" value="2"/>
</dbReference>
<dbReference type="NCBIfam" id="TIGR00229">
    <property type="entry name" value="sensory_box"/>
    <property type="match status" value="2"/>
</dbReference>
<dbReference type="SUPFAM" id="SSF54631">
    <property type="entry name" value="CBS-domain pair"/>
    <property type="match status" value="1"/>
</dbReference>
<dbReference type="CDD" id="cd00130">
    <property type="entry name" value="PAS"/>
    <property type="match status" value="2"/>
</dbReference>
<sequence>MKVREIMTPDPLTISPSHKVCEVVNIFIENKIDGAPVLENGKLVGLFTKSHIYRAISKGIDMNTKVEALMTREILTGYPDDEFGDVVNATVPRLPVVDEKGRVVGIITRGDIAKAFFNSYRNISLELDTIMNSTHNAIVSVDEKGIIKVWNLSAARLLGIEAEAATGKNILDVLSTSNLMDVIETGKVETLKKVKLNDRYFISNRSPIKKDGKIIGAVAVLQDISELDKMSKELCYVKELNEELDAIVESSFDGLFITDGKGIILRYNKAFELLTGIDAHEYLGLSVEDIRRDGIISEPVTCHVLEEKKSITIMQTSKTGKLTLTTGNPVIDANGEIIRVVCNVRDITELNLLKHKLKKAQGLSQHYENQLRTLKLRYDNSENLVVTSAKMRNLLDMVVRLASVDSTVLITGESGTGKELIAEIIHSNSSRRDKPFIKVNCGAIPENLLESELFGYDGGAFTGAKKEGKSGYIELASGGTLFLDEIGEMPLNLQVKMLRFLQNKEIIRVGGTNYINVDVRIVTATNRNLLEMVQQKQFREDLYYRLNVVPVHIPPLRDRKDDIPPLAAHFIEVFNHKYKKNKKISPGVVDILMQYDWPGNIRELENLIERMVVTTMDDIITSEDLPSYLRDKVGISSSYIIVSGIVPLRDAVESVEKQLLERAYAKYRTTRQMAKELKVDASTVVRKAAKYCIFRDSVLTSLLAENQIGN</sequence>
<dbReference type="SMART" id="SM00382">
    <property type="entry name" value="AAA"/>
    <property type="match status" value="1"/>
</dbReference>
<accession>C8VXU8</accession>
<dbReference type="Pfam" id="PF00158">
    <property type="entry name" value="Sigma54_activat"/>
    <property type="match status" value="1"/>
</dbReference>
<dbReference type="InterPro" id="IPR003593">
    <property type="entry name" value="AAA+_ATPase"/>
</dbReference>
<dbReference type="EMBL" id="CP001720">
    <property type="protein sequence ID" value="ACV62754.1"/>
    <property type="molecule type" value="Genomic_DNA"/>
</dbReference>
<feature type="domain" description="PAS" evidence="11">
    <location>
        <begin position="123"/>
        <end position="205"/>
    </location>
</feature>
<dbReference type="Gene3D" id="1.10.10.60">
    <property type="entry name" value="Homeodomain-like"/>
    <property type="match status" value="1"/>
</dbReference>
<dbReference type="InterPro" id="IPR030828">
    <property type="entry name" value="HTH_TyrR"/>
</dbReference>
<reference evidence="14 15" key="1">
    <citation type="journal article" date="2009" name="Stand. Genomic Sci.">
        <title>Complete genome sequence of Desulfotomaculum acetoxidans type strain (5575).</title>
        <authorList>
            <person name="Spring S."/>
            <person name="Lapidus A."/>
            <person name="Schroder M."/>
            <person name="Gleim D."/>
            <person name="Sims D."/>
            <person name="Meincke L."/>
            <person name="Glavina Del Rio T."/>
            <person name="Tice H."/>
            <person name="Copeland A."/>
            <person name="Cheng J.F."/>
            <person name="Lucas S."/>
            <person name="Chen F."/>
            <person name="Nolan M."/>
            <person name="Bruce D."/>
            <person name="Goodwin L."/>
            <person name="Pitluck S."/>
            <person name="Ivanova N."/>
            <person name="Mavromatis K."/>
            <person name="Mikhailova N."/>
            <person name="Pati A."/>
            <person name="Chen A."/>
            <person name="Palaniappan K."/>
            <person name="Land M."/>
            <person name="Hauser L."/>
            <person name="Chang Y.J."/>
            <person name="Jeffries C.D."/>
            <person name="Chain P."/>
            <person name="Saunders E."/>
            <person name="Brettin T."/>
            <person name="Detter J.C."/>
            <person name="Goker M."/>
            <person name="Bristow J."/>
            <person name="Eisen J.A."/>
            <person name="Markowitz V."/>
            <person name="Hugenholtz P."/>
            <person name="Kyrpides N.C."/>
            <person name="Klenk H.P."/>
            <person name="Han C."/>
        </authorList>
    </citation>
    <scope>NUCLEOTIDE SEQUENCE [LARGE SCALE GENOMIC DNA]</scope>
    <source>
        <strain evidence="15">ATCC 49208 / DSM 771 / VKM B-1644</strain>
    </source>
</reference>
<dbReference type="Gene3D" id="3.40.50.300">
    <property type="entry name" value="P-loop containing nucleotide triphosphate hydrolases"/>
    <property type="match status" value="1"/>
</dbReference>
<dbReference type="CDD" id="cd00009">
    <property type="entry name" value="AAA"/>
    <property type="match status" value="1"/>
</dbReference>
<dbReference type="PROSITE" id="PS50112">
    <property type="entry name" value="PAS"/>
    <property type="match status" value="2"/>
</dbReference>
<dbReference type="AlphaFoldDB" id="C8VXU8"/>
<dbReference type="OrthoDB" id="9803970at2"/>
<dbReference type="KEGG" id="dae:Dtox_1913"/>
<gene>
    <name evidence="14" type="ordered locus">Dtox_1913</name>
</gene>
<feature type="coiled-coil region" evidence="9">
    <location>
        <begin position="350"/>
        <end position="384"/>
    </location>
</feature>
<protein>
    <recommendedName>
        <fullName evidence="7">HTH-type transcriptional regulatory protein TyrR</fullName>
    </recommendedName>
</protein>
<dbReference type="PROSITE" id="PS50045">
    <property type="entry name" value="SIGMA54_INTERACT_4"/>
    <property type="match status" value="1"/>
</dbReference>
<keyword evidence="8" id="KW-0129">CBS domain</keyword>